<feature type="compositionally biased region" description="Basic and acidic residues" evidence="1">
    <location>
        <begin position="388"/>
        <end position="397"/>
    </location>
</feature>
<feature type="domain" description="C2" evidence="2">
    <location>
        <begin position="9"/>
        <end position="127"/>
    </location>
</feature>
<evidence type="ECO:0000256" key="1">
    <source>
        <dbReference type="SAM" id="MobiDB-lite"/>
    </source>
</evidence>
<dbReference type="AlphaFoldDB" id="A0A9P8I599"/>
<accession>A0A9P8I599</accession>
<proteinExistence type="predicted"/>
<feature type="compositionally biased region" description="Basic and acidic residues" evidence="1">
    <location>
        <begin position="150"/>
        <end position="175"/>
    </location>
</feature>
<evidence type="ECO:0000313" key="4">
    <source>
        <dbReference type="Proteomes" id="UP000698800"/>
    </source>
</evidence>
<dbReference type="PROSITE" id="PS50004">
    <property type="entry name" value="C2"/>
    <property type="match status" value="1"/>
</dbReference>
<protein>
    <recommendedName>
        <fullName evidence="2">C2 domain-containing protein</fullName>
    </recommendedName>
</protein>
<feature type="compositionally biased region" description="Low complexity" evidence="1">
    <location>
        <begin position="374"/>
        <end position="383"/>
    </location>
</feature>
<dbReference type="Proteomes" id="UP000698800">
    <property type="component" value="Unassembled WGS sequence"/>
</dbReference>
<dbReference type="Gene3D" id="2.60.40.150">
    <property type="entry name" value="C2 domain"/>
    <property type="match status" value="1"/>
</dbReference>
<dbReference type="InterPro" id="IPR000008">
    <property type="entry name" value="C2_dom"/>
</dbReference>
<feature type="region of interest" description="Disordered" evidence="1">
    <location>
        <begin position="150"/>
        <end position="216"/>
    </location>
</feature>
<keyword evidence="4" id="KW-1185">Reference proteome</keyword>
<dbReference type="Pfam" id="PF00168">
    <property type="entry name" value="C2"/>
    <property type="match status" value="1"/>
</dbReference>
<evidence type="ECO:0000313" key="3">
    <source>
        <dbReference type="EMBL" id="KAH0533933.1"/>
    </source>
</evidence>
<dbReference type="OrthoDB" id="270970at2759"/>
<feature type="compositionally biased region" description="Polar residues" evidence="1">
    <location>
        <begin position="901"/>
        <end position="932"/>
    </location>
</feature>
<reference evidence="3" key="1">
    <citation type="submission" date="2021-03" db="EMBL/GenBank/DDBJ databases">
        <title>Comparative genomics and phylogenomic investigation of the class Geoglossomycetes provide insights into ecological specialization and systematics.</title>
        <authorList>
            <person name="Melie T."/>
            <person name="Pirro S."/>
            <person name="Miller A.N."/>
            <person name="Quandt A."/>
        </authorList>
    </citation>
    <scope>NUCLEOTIDE SEQUENCE</scope>
    <source>
        <strain evidence="3">GBOQ0MN5Z8</strain>
    </source>
</reference>
<dbReference type="InterPro" id="IPR052981">
    <property type="entry name" value="Ingression_C2_domain"/>
</dbReference>
<dbReference type="PANTHER" id="PTHR47052">
    <property type="entry name" value="CONSERVED SERINE PROLINE-RICH PROTEIN (AFU_ORTHOLOGUE AFUA_2G01790)"/>
    <property type="match status" value="1"/>
</dbReference>
<dbReference type="InterPro" id="IPR037791">
    <property type="entry name" value="C2_fungal_Inn1"/>
</dbReference>
<feature type="compositionally biased region" description="Polar residues" evidence="1">
    <location>
        <begin position="607"/>
        <end position="620"/>
    </location>
</feature>
<feature type="compositionally biased region" description="Polar residues" evidence="1">
    <location>
        <begin position="764"/>
        <end position="779"/>
    </location>
</feature>
<comment type="caution">
    <text evidence="3">The sequence shown here is derived from an EMBL/GenBank/DDBJ whole genome shotgun (WGS) entry which is preliminary data.</text>
</comment>
<dbReference type="CDD" id="cd08681">
    <property type="entry name" value="C2_fungal_Inn1p-like"/>
    <property type="match status" value="1"/>
</dbReference>
<feature type="compositionally biased region" description="Polar residues" evidence="1">
    <location>
        <begin position="534"/>
        <end position="560"/>
    </location>
</feature>
<feature type="compositionally biased region" description="Polar residues" evidence="1">
    <location>
        <begin position="684"/>
        <end position="695"/>
    </location>
</feature>
<sequence>MAAKVSTIHHTSGIFSDMTVDGPEIGTLVVIVDRARNLPNRKKIGKQDPYCAARLGKEAKKTEVDKRGGQTPKWDQELRFVVHDSADYQQLKVSVFNDDKKTELIGETWVSLESVVVPGGGQNDLWHTLNCKGKYAGDIRIELTYYDTRPKDEKPAGEMRRESARHGGEEGEREAVGGPRQLKQVKRRPLQPDAANAPEAAVPDHALPHLHNGTPSREYRHSALLTQSSMDHNSPNRTQPNLYYQQPHHPLPNRRAPPDPHATHHSTPPRAAAVPPAIPHHHQPNRHEVPELPAGNDYRPGSMQGRYDDFAEEDEAENRRRHGAHPYGHHQFPPPVPSRDAYMQVIDDAPPPPPAHGSRHASPGVSPGASPGMPSLSHSHSAPPIAPSHDDFGKMRSTETTPSYRERGQYQPPHLEDEESSSNYAPQEDGHHHPAAPRHHAHDDTYGSGYDAEHFPEDGPPPPPPAHRSSGNQMTLYQQPQEEVRYELSPSPAPLNIKNGRVNSPSHQDDSLALQYYQPQQENYAPPVPPTASRVHSQSASVSTHASYTQSYHSRQSSDAMTGAINRESVYGMPASLIAGIDPNLAEELSERLGRNRHESPVLDSGASHSAIYQESNSHHGSPRPRGDTDADSAVLYQDPSLAHVSRGDRGVGPPVLYQDPPAQHYHHSQRQYSISPQEMRPASSHSSRRQSLPQQEAPLPPVSVSDHRRVPPMIKPRPISPDQRIVSRKSTSPQPQPPPDERRLSGIPFSPDSYDALNPNLAAASNINEPGATYQTPEQAKETFRRRKQEAKRGGADAPIYGADGRVIDPSDHLPSDTWAPEPERKHPKKEAPRPASRSRPTPQGAQPMPSPGQHRGLRDSPSSARSAPTVAPIYTHGPSDPQTPSSVARNRLQKKHRYSASSPTHPDSSPVGTPSSAPYSSNGTPRSLISSEHPLREHENYGYGSSPRYSGVYSQDSPTGHPPPIPAKVAIGSTGGGGYREDDSLALAEELKRIDIGSGGGRLVRRRQY</sequence>
<feature type="compositionally biased region" description="Basic and acidic residues" evidence="1">
    <location>
        <begin position="823"/>
        <end position="834"/>
    </location>
</feature>
<feature type="compositionally biased region" description="Polar residues" evidence="1">
    <location>
        <begin position="228"/>
        <end position="244"/>
    </location>
</feature>
<feature type="compositionally biased region" description="Basic and acidic residues" evidence="1">
    <location>
        <begin position="441"/>
        <end position="457"/>
    </location>
</feature>
<gene>
    <name evidence="3" type="ORF">FGG08_007451</name>
</gene>
<feature type="region of interest" description="Disordered" evidence="1">
    <location>
        <begin position="228"/>
        <end position="560"/>
    </location>
</feature>
<feature type="region of interest" description="Disordered" evidence="1">
    <location>
        <begin position="590"/>
        <end position="980"/>
    </location>
</feature>
<evidence type="ECO:0000259" key="2">
    <source>
        <dbReference type="PROSITE" id="PS50004"/>
    </source>
</evidence>
<name>A0A9P8I599_9PEZI</name>
<feature type="compositionally biased region" description="Basic and acidic residues" evidence="1">
    <location>
        <begin position="590"/>
        <end position="601"/>
    </location>
</feature>
<dbReference type="InterPro" id="IPR035892">
    <property type="entry name" value="C2_domain_sf"/>
</dbReference>
<dbReference type="SMART" id="SM00239">
    <property type="entry name" value="C2"/>
    <property type="match status" value="1"/>
</dbReference>
<feature type="compositionally biased region" description="Basic and acidic residues" evidence="1">
    <location>
        <begin position="807"/>
        <end position="816"/>
    </location>
</feature>
<feature type="compositionally biased region" description="Basic residues" evidence="1">
    <location>
        <begin position="319"/>
        <end position="328"/>
    </location>
</feature>
<dbReference type="EMBL" id="JAGHQL010000308">
    <property type="protein sequence ID" value="KAH0533933.1"/>
    <property type="molecule type" value="Genomic_DNA"/>
</dbReference>
<organism evidence="3 4">
    <name type="scientific">Glutinoglossum americanum</name>
    <dbReference type="NCBI Taxonomy" id="1670608"/>
    <lineage>
        <taxon>Eukaryota</taxon>
        <taxon>Fungi</taxon>
        <taxon>Dikarya</taxon>
        <taxon>Ascomycota</taxon>
        <taxon>Pezizomycotina</taxon>
        <taxon>Geoglossomycetes</taxon>
        <taxon>Geoglossales</taxon>
        <taxon>Geoglossaceae</taxon>
        <taxon>Glutinoglossum</taxon>
    </lineage>
</organism>
<feature type="compositionally biased region" description="Polar residues" evidence="1">
    <location>
        <begin position="469"/>
        <end position="481"/>
    </location>
</feature>
<dbReference type="SUPFAM" id="SSF49562">
    <property type="entry name" value="C2 domain (Calcium/lipid-binding domain, CaLB)"/>
    <property type="match status" value="1"/>
</dbReference>
<dbReference type="PANTHER" id="PTHR47052:SF3">
    <property type="entry name" value="INGRESSION PROTEIN 1"/>
    <property type="match status" value="1"/>
</dbReference>